<dbReference type="InterPro" id="IPR036890">
    <property type="entry name" value="HATPase_C_sf"/>
</dbReference>
<keyword evidence="3 5" id="KW-0227">DNA damage</keyword>
<dbReference type="SUPFAM" id="SSF54211">
    <property type="entry name" value="Ribosomal protein S5 domain 2-like"/>
    <property type="match status" value="1"/>
</dbReference>
<dbReference type="HAMAP" id="MF_00149">
    <property type="entry name" value="DNA_mis_repair"/>
    <property type="match status" value="1"/>
</dbReference>
<dbReference type="GO" id="GO:0016887">
    <property type="term" value="F:ATP hydrolysis activity"/>
    <property type="evidence" value="ECO:0007669"/>
    <property type="project" value="InterPro"/>
</dbReference>
<evidence type="ECO:0000259" key="8">
    <source>
        <dbReference type="SMART" id="SM01340"/>
    </source>
</evidence>
<dbReference type="Gene3D" id="3.30.1370.100">
    <property type="entry name" value="MutL, C-terminal domain, regulatory subdomain"/>
    <property type="match status" value="1"/>
</dbReference>
<dbReference type="PANTHER" id="PTHR10073:SF12">
    <property type="entry name" value="DNA MISMATCH REPAIR PROTEIN MLH1"/>
    <property type="match status" value="1"/>
</dbReference>
<dbReference type="Pfam" id="PF08676">
    <property type="entry name" value="MutL_C"/>
    <property type="match status" value="1"/>
</dbReference>
<organism evidence="9 10">
    <name type="scientific">Caballeronia concitans</name>
    <dbReference type="NCBI Taxonomy" id="1777133"/>
    <lineage>
        <taxon>Bacteria</taxon>
        <taxon>Pseudomonadati</taxon>
        <taxon>Pseudomonadota</taxon>
        <taxon>Betaproteobacteria</taxon>
        <taxon>Burkholderiales</taxon>
        <taxon>Burkholderiaceae</taxon>
        <taxon>Caballeronia</taxon>
    </lineage>
</organism>
<sequence>MADFNEPSDGASAAALTVDRAPRSRAIAPLPDQLISQIAAGEVVERPASVVKELLENALDAGARTLRITLDEGGVKRIVIADDGCGIPPKELPLALMRHATSKIRSLADLEAVATLGFRGEAIASIASVAELFITSRTESCPHATRIDAQTGAITPAAGTVGTTMEVRELYFSTPARRKFLKSEQTELGHCLDVIRRMALARPDVAISVMHNGKAIEHWNASDPQTRVAKILGEVFETSHLPLDERAGPLAVYGCAGLPTASRGRADQQYFFVNGRFVRDKLLTHAVRAAYEDVLHGNRYPAYVLFLDLPPESVDVNVHPSKIEVRFRDSRSIHQYVFHAVQRALARHAGASPETTSGGHAAQLTPTGESSFSAKPFASAPDALQLKSENGTTWMRQSRMTQGTLPVAQPLALYDALFGRKDAGAAPSASTVSSEAWASDVAPTYAAPPASDDQPLGFAVGQIHGIYVLAQNARGLVIVDMHAAHERILYEQFKHALTDREIAVQPLLIPVAMTADPVEIGIVDEERETLDALGFDLAVLSPTSIAIRAVPALLKDADLQALARAVLADLHAYGGSRVLTERQHELLGTLACHHAVRANRRLTLDEMNALLRQMEATERADQCNHGRPTWYQLTLADLDRLFMRGQ</sequence>
<dbReference type="CDD" id="cd16926">
    <property type="entry name" value="HATPase_MutL-MLH-PMS-like"/>
    <property type="match status" value="1"/>
</dbReference>
<comment type="similarity">
    <text evidence="1 5">Belongs to the DNA mismatch repair MutL/HexB family.</text>
</comment>
<dbReference type="GO" id="GO:0140664">
    <property type="term" value="F:ATP-dependent DNA damage sensor activity"/>
    <property type="evidence" value="ECO:0007669"/>
    <property type="project" value="InterPro"/>
</dbReference>
<evidence type="ECO:0000256" key="5">
    <source>
        <dbReference type="HAMAP-Rule" id="MF_00149"/>
    </source>
</evidence>
<dbReference type="OrthoDB" id="9763467at2"/>
<feature type="domain" description="MutL C-terminal dimerisation" evidence="7">
    <location>
        <begin position="459"/>
        <end position="602"/>
    </location>
</feature>
<dbReference type="GO" id="GO:0005524">
    <property type="term" value="F:ATP binding"/>
    <property type="evidence" value="ECO:0007669"/>
    <property type="project" value="InterPro"/>
</dbReference>
<dbReference type="InterPro" id="IPR038973">
    <property type="entry name" value="MutL/Mlh/Pms-like"/>
</dbReference>
<dbReference type="Gene3D" id="3.30.565.10">
    <property type="entry name" value="Histidine kinase-like ATPase, C-terminal domain"/>
    <property type="match status" value="1"/>
</dbReference>
<dbReference type="InterPro" id="IPR037198">
    <property type="entry name" value="MutL_C_sf"/>
</dbReference>
<dbReference type="CDD" id="cd03482">
    <property type="entry name" value="MutL_Trans_MutL"/>
    <property type="match status" value="1"/>
</dbReference>
<evidence type="ECO:0000259" key="7">
    <source>
        <dbReference type="SMART" id="SM00853"/>
    </source>
</evidence>
<protein>
    <recommendedName>
        <fullName evidence="2 5">DNA mismatch repair protein MutL</fullName>
    </recommendedName>
</protein>
<dbReference type="Proteomes" id="UP000198263">
    <property type="component" value="Unassembled WGS sequence"/>
</dbReference>
<dbReference type="Gene3D" id="3.30.230.10">
    <property type="match status" value="1"/>
</dbReference>
<reference evidence="9 10" key="1">
    <citation type="submission" date="2016-01" db="EMBL/GenBank/DDBJ databases">
        <authorList>
            <person name="Peeters C."/>
        </authorList>
    </citation>
    <scope>NUCLEOTIDE SEQUENCE [LARGE SCALE GENOMIC DNA]</scope>
    <source>
        <strain evidence="9">LMG 29315</strain>
    </source>
</reference>
<dbReference type="AlphaFoldDB" id="A0A658QRQ3"/>
<accession>A0A658QRQ3</accession>
<keyword evidence="4 5" id="KW-0234">DNA repair</keyword>
<dbReference type="EMBL" id="FCNV02000001">
    <property type="protein sequence ID" value="SAL14423.1"/>
    <property type="molecule type" value="Genomic_DNA"/>
</dbReference>
<dbReference type="InterPro" id="IPR042120">
    <property type="entry name" value="MutL_C_dimsub"/>
</dbReference>
<evidence type="ECO:0000256" key="6">
    <source>
        <dbReference type="SAM" id="MobiDB-lite"/>
    </source>
</evidence>
<name>A0A658QRQ3_9BURK</name>
<dbReference type="InterPro" id="IPR020568">
    <property type="entry name" value="Ribosomal_Su5_D2-typ_SF"/>
</dbReference>
<keyword evidence="10" id="KW-1185">Reference proteome</keyword>
<dbReference type="SUPFAM" id="SSF55874">
    <property type="entry name" value="ATPase domain of HSP90 chaperone/DNA topoisomerase II/histidine kinase"/>
    <property type="match status" value="1"/>
</dbReference>
<evidence type="ECO:0000256" key="1">
    <source>
        <dbReference type="ARBA" id="ARBA00006082"/>
    </source>
</evidence>
<dbReference type="InterPro" id="IPR014721">
    <property type="entry name" value="Ribsml_uS5_D2-typ_fold_subgr"/>
</dbReference>
<gene>
    <name evidence="5" type="primary">mutL</name>
    <name evidence="9" type="ORF">AWB72_00675</name>
</gene>
<proteinExistence type="inferred from homology"/>
<comment type="function">
    <text evidence="5">This protein is involved in the repair of mismatches in DNA. It is required for dam-dependent methyl-directed DNA mismatch repair. May act as a 'molecular matchmaker', a protein that promotes the formation of a stable complex between two or more DNA-binding proteins in an ATP-dependent manner without itself being part of a final effector complex.</text>
</comment>
<evidence type="ECO:0000256" key="2">
    <source>
        <dbReference type="ARBA" id="ARBA00021975"/>
    </source>
</evidence>
<evidence type="ECO:0000256" key="3">
    <source>
        <dbReference type="ARBA" id="ARBA00022763"/>
    </source>
</evidence>
<dbReference type="GO" id="GO:0032300">
    <property type="term" value="C:mismatch repair complex"/>
    <property type="evidence" value="ECO:0007669"/>
    <property type="project" value="InterPro"/>
</dbReference>
<dbReference type="InterPro" id="IPR042121">
    <property type="entry name" value="MutL_C_regsub"/>
</dbReference>
<feature type="region of interest" description="Disordered" evidence="6">
    <location>
        <begin position="349"/>
        <end position="374"/>
    </location>
</feature>
<feature type="compositionally biased region" description="Polar residues" evidence="6">
    <location>
        <begin position="353"/>
        <end position="369"/>
    </location>
</feature>
<dbReference type="RefSeq" id="WP_040051642.1">
    <property type="nucleotide sequence ID" value="NZ_FCNV02000001.1"/>
</dbReference>
<comment type="caution">
    <text evidence="9">The sequence shown here is derived from an EMBL/GenBank/DDBJ whole genome shotgun (WGS) entry which is preliminary data.</text>
</comment>
<dbReference type="GO" id="GO:0006298">
    <property type="term" value="P:mismatch repair"/>
    <property type="evidence" value="ECO:0007669"/>
    <property type="project" value="UniProtKB-UniRule"/>
</dbReference>
<dbReference type="InterPro" id="IPR013507">
    <property type="entry name" value="DNA_mismatch_S5_2-like"/>
</dbReference>
<dbReference type="NCBIfam" id="TIGR00585">
    <property type="entry name" value="mutl"/>
    <property type="match status" value="1"/>
</dbReference>
<dbReference type="InterPro" id="IPR014790">
    <property type="entry name" value="MutL_C"/>
</dbReference>
<evidence type="ECO:0000313" key="9">
    <source>
        <dbReference type="EMBL" id="SAL14423.1"/>
    </source>
</evidence>
<dbReference type="InterPro" id="IPR020667">
    <property type="entry name" value="DNA_mismatch_repair_MutL"/>
</dbReference>
<dbReference type="FunFam" id="3.30.565.10:FF:000003">
    <property type="entry name" value="DNA mismatch repair endonuclease MutL"/>
    <property type="match status" value="1"/>
</dbReference>
<dbReference type="Pfam" id="PF01119">
    <property type="entry name" value="DNA_mis_repair"/>
    <property type="match status" value="1"/>
</dbReference>
<dbReference type="InterPro" id="IPR002099">
    <property type="entry name" value="MutL/Mlh/PMS"/>
</dbReference>
<evidence type="ECO:0000256" key="4">
    <source>
        <dbReference type="ARBA" id="ARBA00023204"/>
    </source>
</evidence>
<evidence type="ECO:0000313" key="10">
    <source>
        <dbReference type="Proteomes" id="UP000198263"/>
    </source>
</evidence>
<dbReference type="SMART" id="SM01340">
    <property type="entry name" value="DNA_mis_repair"/>
    <property type="match status" value="1"/>
</dbReference>
<dbReference type="SMART" id="SM00853">
    <property type="entry name" value="MutL_C"/>
    <property type="match status" value="1"/>
</dbReference>
<dbReference type="Pfam" id="PF13589">
    <property type="entry name" value="HATPase_c_3"/>
    <property type="match status" value="1"/>
</dbReference>
<feature type="domain" description="DNA mismatch repair protein S5" evidence="8">
    <location>
        <begin position="228"/>
        <end position="346"/>
    </location>
</feature>
<dbReference type="GO" id="GO:0030983">
    <property type="term" value="F:mismatched DNA binding"/>
    <property type="evidence" value="ECO:0007669"/>
    <property type="project" value="InterPro"/>
</dbReference>
<dbReference type="NCBIfam" id="NF000949">
    <property type="entry name" value="PRK00095.1-2"/>
    <property type="match status" value="1"/>
</dbReference>
<dbReference type="Gene3D" id="3.30.1540.20">
    <property type="entry name" value="MutL, C-terminal domain, dimerisation subdomain"/>
    <property type="match status" value="1"/>
</dbReference>
<dbReference type="SUPFAM" id="SSF118116">
    <property type="entry name" value="DNA mismatch repair protein MutL"/>
    <property type="match status" value="1"/>
</dbReference>
<dbReference type="PANTHER" id="PTHR10073">
    <property type="entry name" value="DNA MISMATCH REPAIR PROTEIN MLH, PMS, MUTL"/>
    <property type="match status" value="1"/>
</dbReference>